<feature type="compositionally biased region" description="Polar residues" evidence="1">
    <location>
        <begin position="9"/>
        <end position="21"/>
    </location>
</feature>
<dbReference type="AlphaFoldDB" id="A0A8J8CJ15"/>
<dbReference type="Proteomes" id="UP000768163">
    <property type="component" value="Unassembled WGS sequence"/>
</dbReference>
<gene>
    <name evidence="3" type="ORF">GW779_03805</name>
    <name evidence="2" type="ORF">GW910_03225</name>
</gene>
<name>A0A8J8CJ15_9ARCH</name>
<proteinExistence type="predicted"/>
<evidence type="ECO:0000313" key="3">
    <source>
        <dbReference type="EMBL" id="NCS91520.1"/>
    </source>
</evidence>
<dbReference type="EMBL" id="JAACVF010000080">
    <property type="protein sequence ID" value="NCN65071.1"/>
    <property type="molecule type" value="Genomic_DNA"/>
</dbReference>
<accession>A0A8J8CJ15</accession>
<dbReference type="Proteomes" id="UP000738826">
    <property type="component" value="Unassembled WGS sequence"/>
</dbReference>
<feature type="region of interest" description="Disordered" evidence="1">
    <location>
        <begin position="1"/>
        <end position="21"/>
    </location>
</feature>
<evidence type="ECO:0000313" key="2">
    <source>
        <dbReference type="EMBL" id="NCN65071.1"/>
    </source>
</evidence>
<protein>
    <submittedName>
        <fullName evidence="3">Uncharacterized protein</fullName>
    </submittedName>
</protein>
<organism evidence="3 4">
    <name type="scientific">Candidatus Altarchaeum hamiconexum</name>
    <dbReference type="NCBI Taxonomy" id="1803513"/>
    <lineage>
        <taxon>Archaea</taxon>
        <taxon>Candidatus Altarchaeota</taxon>
        <taxon>Candidatus Altiarchaeia</taxon>
        <taxon>Candidatus Altarchaeales</taxon>
        <taxon>Candidatus Altarchaeaceae</taxon>
        <taxon>Candidatus Altarchaeum</taxon>
    </lineage>
</organism>
<evidence type="ECO:0000313" key="4">
    <source>
        <dbReference type="Proteomes" id="UP000738826"/>
    </source>
</evidence>
<sequence length="80" mass="9189">MDDCITNPEEPTNNKINQEDNINYTENNVQNNSITPKLKVESGELEINTKTSFEINMLCCLNQHTLNQKYIDTSQQISIL</sequence>
<evidence type="ECO:0000256" key="1">
    <source>
        <dbReference type="SAM" id="MobiDB-lite"/>
    </source>
</evidence>
<dbReference type="EMBL" id="JAACQH010000075">
    <property type="protein sequence ID" value="NCS91520.1"/>
    <property type="molecule type" value="Genomic_DNA"/>
</dbReference>
<reference evidence="3" key="1">
    <citation type="submission" date="2019-11" db="EMBL/GenBank/DDBJ databases">
        <title>Lipid analysis of CO2-rich subsurface aquifers suggests an autotrophy-based deep biosphere with lysolipids enriched in CPR bacteria.</title>
        <authorList>
            <person name="Probst A.J."/>
            <person name="Elling F.J."/>
            <person name="Castelle C.J."/>
            <person name="Zhu Q."/>
            <person name="Elvert M."/>
            <person name="Birarda G."/>
            <person name="Holman H.-Y."/>
            <person name="Lane K.R."/>
            <person name="Ladd B."/>
            <person name="Ryan M.C."/>
            <person name="Woyke T."/>
            <person name="Hinrichs K.-U."/>
            <person name="Banfield J.F."/>
        </authorList>
    </citation>
    <scope>NUCLEOTIDE SEQUENCE</scope>
    <source>
        <strain evidence="2">CG_2015-01_33_1645</strain>
        <strain evidence="3">CG_2015-04_33_537</strain>
    </source>
</reference>
<comment type="caution">
    <text evidence="3">The sequence shown here is derived from an EMBL/GenBank/DDBJ whole genome shotgun (WGS) entry which is preliminary data.</text>
</comment>